<organism evidence="1 2">
    <name type="scientific">Camellia lanceoleosa</name>
    <dbReference type="NCBI Taxonomy" id="1840588"/>
    <lineage>
        <taxon>Eukaryota</taxon>
        <taxon>Viridiplantae</taxon>
        <taxon>Streptophyta</taxon>
        <taxon>Embryophyta</taxon>
        <taxon>Tracheophyta</taxon>
        <taxon>Spermatophyta</taxon>
        <taxon>Magnoliopsida</taxon>
        <taxon>eudicotyledons</taxon>
        <taxon>Gunneridae</taxon>
        <taxon>Pentapetalae</taxon>
        <taxon>asterids</taxon>
        <taxon>Ericales</taxon>
        <taxon>Theaceae</taxon>
        <taxon>Camellia</taxon>
    </lineage>
</organism>
<comment type="caution">
    <text evidence="1">The sequence shown here is derived from an EMBL/GenBank/DDBJ whole genome shotgun (WGS) entry which is preliminary data.</text>
</comment>
<accession>A0ACC0FNM5</accession>
<dbReference type="EMBL" id="CM045770">
    <property type="protein sequence ID" value="KAI7990213.1"/>
    <property type="molecule type" value="Genomic_DNA"/>
</dbReference>
<protein>
    <submittedName>
        <fullName evidence="1">Uncharacterized protein</fullName>
    </submittedName>
</protein>
<reference evidence="1 2" key="1">
    <citation type="journal article" date="2022" name="Plant J.">
        <title>Chromosome-level genome of Camellia lanceoleosa provides a valuable resource for understanding genome evolution and self-incompatibility.</title>
        <authorList>
            <person name="Gong W."/>
            <person name="Xiao S."/>
            <person name="Wang L."/>
            <person name="Liao Z."/>
            <person name="Chang Y."/>
            <person name="Mo W."/>
            <person name="Hu G."/>
            <person name="Li W."/>
            <person name="Zhao G."/>
            <person name="Zhu H."/>
            <person name="Hu X."/>
            <person name="Ji K."/>
            <person name="Xiang X."/>
            <person name="Song Q."/>
            <person name="Yuan D."/>
            <person name="Jin S."/>
            <person name="Zhang L."/>
        </authorList>
    </citation>
    <scope>NUCLEOTIDE SEQUENCE [LARGE SCALE GENOMIC DNA]</scope>
    <source>
        <strain evidence="1">SQ_2022a</strain>
    </source>
</reference>
<sequence>MLWCVQGPIVGKVTEKRIANNNGNKLYIPIIETFNALEGVLATPRSNEIGIQVRRMCPIEGVSSWTVADSITKGDVVQAIRVTPFAMLSRAAAGIRGSTLVDED</sequence>
<proteinExistence type="predicted"/>
<gene>
    <name evidence="1" type="ORF">LOK49_LG12G02794</name>
</gene>
<evidence type="ECO:0000313" key="2">
    <source>
        <dbReference type="Proteomes" id="UP001060215"/>
    </source>
</evidence>
<keyword evidence="2" id="KW-1185">Reference proteome</keyword>
<dbReference type="Proteomes" id="UP001060215">
    <property type="component" value="Chromosome 13"/>
</dbReference>
<evidence type="ECO:0000313" key="1">
    <source>
        <dbReference type="EMBL" id="KAI7990213.1"/>
    </source>
</evidence>
<name>A0ACC0FNM5_9ERIC</name>